<comment type="similarity">
    <text evidence="1">Belongs to the bacterial phospholipase C family.</text>
</comment>
<dbReference type="Gene3D" id="3.40.720.10">
    <property type="entry name" value="Alkaline Phosphatase, subunit A"/>
    <property type="match status" value="2"/>
</dbReference>
<reference evidence="5 6" key="1">
    <citation type="submission" date="2017-04" db="EMBL/GenBank/DDBJ databases">
        <title>Complete genome sequence of Burkholderia cenocepacia PC184 Midwest clone.</title>
        <authorList>
            <person name="Mulks M.H."/>
            <person name="Cooper V.S."/>
        </authorList>
    </citation>
    <scope>NUCLEOTIDE SEQUENCE [LARGE SCALE GENOMIC DNA]</scope>
    <source>
        <strain evidence="5 6">PC184 Mulks</strain>
    </source>
</reference>
<accession>A0AAD0J4B4</accession>
<dbReference type="RefSeq" id="WP_034174336.1">
    <property type="nucleotide sequence ID" value="NZ_CADEUB010000020.1"/>
</dbReference>
<dbReference type="InterPro" id="IPR017767">
    <property type="entry name" value="PC-PLC"/>
</dbReference>
<dbReference type="Pfam" id="PF05506">
    <property type="entry name" value="PLipase_C_C"/>
    <property type="match status" value="2"/>
</dbReference>
<dbReference type="GO" id="GO:0016042">
    <property type="term" value="P:lipid catabolic process"/>
    <property type="evidence" value="ECO:0007669"/>
    <property type="project" value="InterPro"/>
</dbReference>
<dbReference type="PANTHER" id="PTHR31956:SF1">
    <property type="entry name" value="NON-SPECIFIC PHOSPHOLIPASE C1"/>
    <property type="match status" value="1"/>
</dbReference>
<feature type="domain" description="Bacterial phospholipase C C-terminal" evidence="4">
    <location>
        <begin position="523"/>
        <end position="611"/>
    </location>
</feature>
<evidence type="ECO:0000256" key="1">
    <source>
        <dbReference type="ARBA" id="ARBA00009717"/>
    </source>
</evidence>
<dbReference type="InterPro" id="IPR017850">
    <property type="entry name" value="Alkaline_phosphatase_core_sf"/>
</dbReference>
<dbReference type="EC" id="3.1.4.3" evidence="2"/>
<name>A0AAD0J4B4_9BURK</name>
<evidence type="ECO:0000313" key="5">
    <source>
        <dbReference type="EMBL" id="AWG31846.1"/>
    </source>
</evidence>
<evidence type="ECO:0000259" key="4">
    <source>
        <dbReference type="Pfam" id="PF05506"/>
    </source>
</evidence>
<dbReference type="AlphaFoldDB" id="A0AAD0J4B4"/>
<dbReference type="Pfam" id="PF04185">
    <property type="entry name" value="Phosphoesterase"/>
    <property type="match status" value="1"/>
</dbReference>
<proteinExistence type="inferred from homology"/>
<dbReference type="Proteomes" id="UP000244809">
    <property type="component" value="Chromosome 3"/>
</dbReference>
<organism evidence="5 6">
    <name type="scientific">Burkholderia cenocepacia</name>
    <dbReference type="NCBI Taxonomy" id="95486"/>
    <lineage>
        <taxon>Bacteria</taxon>
        <taxon>Pseudomonadati</taxon>
        <taxon>Pseudomonadota</taxon>
        <taxon>Betaproteobacteria</taxon>
        <taxon>Burkholderiales</taxon>
        <taxon>Burkholderiaceae</taxon>
        <taxon>Burkholderia</taxon>
        <taxon>Burkholderia cepacia complex</taxon>
    </lineage>
</organism>
<dbReference type="PANTHER" id="PTHR31956">
    <property type="entry name" value="NON-SPECIFIC PHOSPHOLIPASE C4-RELATED"/>
    <property type="match status" value="1"/>
</dbReference>
<dbReference type="EMBL" id="CP021069">
    <property type="protein sequence ID" value="AWG31846.1"/>
    <property type="molecule type" value="Genomic_DNA"/>
</dbReference>
<dbReference type="InterPro" id="IPR008475">
    <property type="entry name" value="PLipase_C_C"/>
</dbReference>
<feature type="domain" description="Bacterial phospholipase C C-terminal" evidence="4">
    <location>
        <begin position="623"/>
        <end position="708"/>
    </location>
</feature>
<evidence type="ECO:0000313" key="6">
    <source>
        <dbReference type="Proteomes" id="UP000244809"/>
    </source>
</evidence>
<protein>
    <recommendedName>
        <fullName evidence="2">phospholipase C</fullName>
        <ecNumber evidence="2">3.1.4.3</ecNumber>
    </recommendedName>
</protein>
<dbReference type="PROSITE" id="PS51318">
    <property type="entry name" value="TAT"/>
    <property type="match status" value="1"/>
</dbReference>
<evidence type="ECO:0000256" key="2">
    <source>
        <dbReference type="ARBA" id="ARBA00012018"/>
    </source>
</evidence>
<sequence>MSSNNRRDFLRLAAQSAGAMAAYAGFPPAIRNALAMPAAYRTGTIRDVEHVVIFMQENRSFDHYFGGLRGVRGFNDPRPHLLPNGAPVWQQPPASVFTKNYHSRGLDPSAPYVLPFYLDPKQTTEFQPGTNHGWSSGHLSWNNGQWDQWVNQKQDVLTMGYLKRQDLTYHYALADAFTICDSYFCSAHADTAPNRIYLWTGTVDSRNVYGSAPNGPGIGERNDVNGYTWTTYAERLENAKISWKVYQGGTGIPGDPTDNYTDNSLMFFKRFQVKEGASGPLVDKGASDHTLAELKADVQANRLPQVSWIVSPYKYSEHPQASPTDGAFYINMVLEALTSNPEVWAKTVFILNYDENDGLFDHVVPPVPPVPPVTSGVGGQGIVSSNLLSNLGDELLDLNKYPGEMSPLVPGADPGGIQPIGLGPRVPLIIISPWTKGGWVCSETFDHTSVLRFLEARFGVKEPNISAWRRSICGDLTSAFDFSARPDTRTVSFTVPQHLATAGQAYQVPAQQSMPAQEPGTRPARALPYELFVHSRVGAHDDTVSLDFANTGDAGAAFYVYDRRNLATPPRRYAVSARDRFVDTWSTSAARGEYHLAAYGPNGYLCEFQGNTRLAADGRHANPEAKIGYDVRNRHVYLQLRNSGRATCRVTVDNAYSHAHARTYTLAPGERVEGHFELSSSHGWYDLTITATTLRGGDDKVVRRFAGHVETGRPSHSDPGPVKQTA</sequence>
<evidence type="ECO:0000256" key="3">
    <source>
        <dbReference type="ARBA" id="ARBA00022801"/>
    </source>
</evidence>
<dbReference type="GO" id="GO:0034480">
    <property type="term" value="F:phosphatidylcholine phospholipase C activity"/>
    <property type="evidence" value="ECO:0007669"/>
    <property type="project" value="UniProtKB-EC"/>
</dbReference>
<dbReference type="CDD" id="cd16014">
    <property type="entry name" value="PLC"/>
    <property type="match status" value="1"/>
</dbReference>
<dbReference type="InterPro" id="IPR007312">
    <property type="entry name" value="Phosphoesterase"/>
</dbReference>
<dbReference type="NCBIfam" id="TIGR03396">
    <property type="entry name" value="PC_PLC"/>
    <property type="match status" value="1"/>
</dbReference>
<keyword evidence="3" id="KW-0378">Hydrolase</keyword>
<dbReference type="InterPro" id="IPR006311">
    <property type="entry name" value="TAT_signal"/>
</dbReference>
<gene>
    <name evidence="5" type="ORF">B9Z07_24080</name>
</gene>